<dbReference type="OrthoDB" id="8123891at2759"/>
<dbReference type="AlphaFoldDB" id="A0A8X6HGB0"/>
<feature type="compositionally biased region" description="Low complexity" evidence="1">
    <location>
        <begin position="115"/>
        <end position="131"/>
    </location>
</feature>
<feature type="compositionally biased region" description="Polar residues" evidence="1">
    <location>
        <begin position="135"/>
        <end position="148"/>
    </location>
</feature>
<dbReference type="EMBL" id="BMAO01028255">
    <property type="protein sequence ID" value="GFR23114.1"/>
    <property type="molecule type" value="Genomic_DNA"/>
</dbReference>
<gene>
    <name evidence="2" type="primary">ORF1_32</name>
    <name evidence="2" type="ORF">TNCT_335821</name>
</gene>
<evidence type="ECO:0000313" key="2">
    <source>
        <dbReference type="EMBL" id="GFR23114.1"/>
    </source>
</evidence>
<reference evidence="2" key="1">
    <citation type="submission" date="2020-07" db="EMBL/GenBank/DDBJ databases">
        <title>Multicomponent nature underlies the extraordinary mechanical properties of spider dragline silk.</title>
        <authorList>
            <person name="Kono N."/>
            <person name="Nakamura H."/>
            <person name="Mori M."/>
            <person name="Yoshida Y."/>
            <person name="Ohtoshi R."/>
            <person name="Malay A.D."/>
            <person name="Moran D.A.P."/>
            <person name="Tomita M."/>
            <person name="Numata K."/>
            <person name="Arakawa K."/>
        </authorList>
    </citation>
    <scope>NUCLEOTIDE SEQUENCE</scope>
</reference>
<comment type="caution">
    <text evidence="2">The sequence shown here is derived from an EMBL/GenBank/DDBJ whole genome shotgun (WGS) entry which is preliminary data.</text>
</comment>
<evidence type="ECO:0000313" key="3">
    <source>
        <dbReference type="Proteomes" id="UP000887116"/>
    </source>
</evidence>
<proteinExistence type="predicted"/>
<dbReference type="Proteomes" id="UP000887116">
    <property type="component" value="Unassembled WGS sequence"/>
</dbReference>
<dbReference type="PANTHER" id="PTHR33273:SF2">
    <property type="entry name" value="ENDONUCLEASE_EXONUCLEASE_PHOSPHATASE DOMAIN-CONTAINING PROTEIN"/>
    <property type="match status" value="1"/>
</dbReference>
<evidence type="ECO:0000256" key="1">
    <source>
        <dbReference type="SAM" id="MobiDB-lite"/>
    </source>
</evidence>
<organism evidence="2 3">
    <name type="scientific">Trichonephila clavata</name>
    <name type="common">Joro spider</name>
    <name type="synonym">Nephila clavata</name>
    <dbReference type="NCBI Taxonomy" id="2740835"/>
    <lineage>
        <taxon>Eukaryota</taxon>
        <taxon>Metazoa</taxon>
        <taxon>Ecdysozoa</taxon>
        <taxon>Arthropoda</taxon>
        <taxon>Chelicerata</taxon>
        <taxon>Arachnida</taxon>
        <taxon>Araneae</taxon>
        <taxon>Araneomorphae</taxon>
        <taxon>Entelegynae</taxon>
        <taxon>Araneoidea</taxon>
        <taxon>Nephilidae</taxon>
        <taxon>Trichonephila</taxon>
    </lineage>
</organism>
<name>A0A8X6HGB0_TRICU</name>
<feature type="region of interest" description="Disordered" evidence="1">
    <location>
        <begin position="94"/>
        <end position="148"/>
    </location>
</feature>
<dbReference type="PANTHER" id="PTHR33273">
    <property type="entry name" value="DOMAIN-CONTAINING PROTEIN, PUTATIVE-RELATED"/>
    <property type="match status" value="1"/>
</dbReference>
<sequence>MKIVVETMRRKFGPAQCYHCQGFFHNSKYCSRNPKCVKCGKPHLTRDCTKTKGEEPTCCHCQGKHPANYIGCSRNPLNKPPPPPKVNYWEERARKKEMQEAAKARANLLIQTNNQAEATTSSTQRQTTPSAYKTPATSSSHQTQVTPS</sequence>
<accession>A0A8X6HGB0</accession>
<protein>
    <submittedName>
        <fullName evidence="2">Nucleic-acid-binding protein from transposon X-element</fullName>
    </submittedName>
</protein>
<keyword evidence="3" id="KW-1185">Reference proteome</keyword>
<feature type="compositionally biased region" description="Basic and acidic residues" evidence="1">
    <location>
        <begin position="94"/>
        <end position="103"/>
    </location>
</feature>